<keyword evidence="2" id="KW-1185">Reference proteome</keyword>
<evidence type="ECO:0000313" key="2">
    <source>
        <dbReference type="Proteomes" id="UP000667802"/>
    </source>
</evidence>
<name>A0AAP5I5H1_9CYAN</name>
<gene>
    <name evidence="1" type="ORF">G7B40_011390</name>
</gene>
<reference evidence="2" key="1">
    <citation type="journal article" date="2021" name="Science">
        <title>Hunting the eagle killer: A cyanobacterial neurotoxin causes vacuolar myelinopathy.</title>
        <authorList>
            <person name="Breinlinger S."/>
            <person name="Phillips T.J."/>
            <person name="Haram B.N."/>
            <person name="Mares J."/>
            <person name="Martinez Yerena J.A."/>
            <person name="Hrouzek P."/>
            <person name="Sobotka R."/>
            <person name="Henderson W.M."/>
            <person name="Schmieder P."/>
            <person name="Williams S.M."/>
            <person name="Lauderdale J.D."/>
            <person name="Wilde H.D."/>
            <person name="Gerrin W."/>
            <person name="Kust A."/>
            <person name="Washington J.W."/>
            <person name="Wagner C."/>
            <person name="Geier B."/>
            <person name="Liebeke M."/>
            <person name="Enke H."/>
            <person name="Niedermeyer T.H.J."/>
            <person name="Wilde S.B."/>
        </authorList>
    </citation>
    <scope>NUCLEOTIDE SEQUENCE [LARGE SCALE GENOMIC DNA]</scope>
    <source>
        <strain evidence="2">Thurmond2011</strain>
    </source>
</reference>
<organism evidence="1 2">
    <name type="scientific">Aetokthonos hydrillicola Thurmond2011</name>
    <dbReference type="NCBI Taxonomy" id="2712845"/>
    <lineage>
        <taxon>Bacteria</taxon>
        <taxon>Bacillati</taxon>
        <taxon>Cyanobacteriota</taxon>
        <taxon>Cyanophyceae</taxon>
        <taxon>Nostocales</taxon>
        <taxon>Hapalosiphonaceae</taxon>
        <taxon>Aetokthonos</taxon>
    </lineage>
</organism>
<dbReference type="Proteomes" id="UP000667802">
    <property type="component" value="Unassembled WGS sequence"/>
</dbReference>
<evidence type="ECO:0000313" key="1">
    <source>
        <dbReference type="EMBL" id="MDR9895166.1"/>
    </source>
</evidence>
<dbReference type="AlphaFoldDB" id="A0AAP5I5H1"/>
<protein>
    <submittedName>
        <fullName evidence="1">Uncharacterized protein</fullName>
    </submittedName>
</protein>
<dbReference type="EMBL" id="JAALHA020000004">
    <property type="protein sequence ID" value="MDR9895166.1"/>
    <property type="molecule type" value="Genomic_DNA"/>
</dbReference>
<sequence>MKLDEDNDQEHIVISINHQSIVSFSCLIDGEWESGSWLKLYNVPEYLYFNEAILLCRNNDNIWLAWIPDYGEIQII</sequence>
<accession>A0AAP5I5H1</accession>
<comment type="caution">
    <text evidence="1">The sequence shown here is derived from an EMBL/GenBank/DDBJ whole genome shotgun (WGS) entry which is preliminary data.</text>
</comment>
<dbReference type="PROSITE" id="PS51257">
    <property type="entry name" value="PROKAR_LIPOPROTEIN"/>
    <property type="match status" value="1"/>
</dbReference>
<proteinExistence type="predicted"/>
<dbReference type="RefSeq" id="WP_208338723.1">
    <property type="nucleotide sequence ID" value="NZ_CAWQFN010000191.1"/>
</dbReference>